<organism evidence="7">
    <name type="scientific">uncultured Sulfurovum sp</name>
    <dbReference type="NCBI Taxonomy" id="269237"/>
    <lineage>
        <taxon>Bacteria</taxon>
        <taxon>Pseudomonadati</taxon>
        <taxon>Campylobacterota</taxon>
        <taxon>Epsilonproteobacteria</taxon>
        <taxon>Campylobacterales</taxon>
        <taxon>Sulfurovaceae</taxon>
        <taxon>Sulfurovum</taxon>
        <taxon>environmental samples</taxon>
    </lineage>
</organism>
<keyword evidence="2" id="KW-0408">Iron</keyword>
<dbReference type="NCBIfam" id="TIGR04345">
    <property type="entry name" value="ovoA_Cterm"/>
    <property type="match status" value="1"/>
</dbReference>
<feature type="domain" description="Sulfatase-modifying factor enzyme-like" evidence="4">
    <location>
        <begin position="192"/>
        <end position="445"/>
    </location>
</feature>
<sequence length="699" mass="81082">MITIPTLDGSTPEQKRQEIKSYFQMCYKRYESLFTLVSKEEAYFQKSDPLRHPIIFYYGHTATFFINKFKLAKIIDHRVDGHLESIFAVGVDEMSWDDLNDKHYDWPTLEETQEYRDKVYDVVNEVIDTLPLTLPISQESPWWVIMMGIEHENIHLETSSVLIRQLPFSAVQENAFWQENSSDNDAPKNVLLPVPEGVVQLGKNKDAKLFGWDNEYGEHHANIPAFKASKYLTSNAEYLEFTLDGGYNNDSYWCSEGKAWREYNHAKHPLFWIENKGSYLLRTVSREIPLPLSWPVEVNHLEAAAFCQWKSKQLGSTITLPTEDEYTRLHDVSKVPKYLEWTELELNIANINLEGSASPVPVTHYKHGEFYDIIGNVWQWSRTPIYPFDGFKVHPMYDDFTVPTYDGKHNLINGGSWISCGNLATQKSRYGFRRHFYQHAGFRYIESNYEEKVVTDYYTTDSIIAQYCHFGWGDNRLGVENYPKACANIALEIMQDKPRAKALDIGCAIGRSSFELARGFDEVIGVDFSARFIQEAETLKQNGVLRYSMQSEGDLETFHEVNVSNFDLEDERSKVSFWQADACNLKPIYKDFDLIFGGNLIDRLYDPRKFLDTVAERLNDGGIFILTSPYTWQEESTPKEKWIGGYKRDGENVSTLQGLEEILGDDFRLLETKDVPFVIQETARKHQYTIAQMSIWEKR</sequence>
<evidence type="ECO:0000313" key="7">
    <source>
        <dbReference type="EMBL" id="CAA6801898.1"/>
    </source>
</evidence>
<dbReference type="Gene3D" id="3.90.1580.10">
    <property type="entry name" value="paralog of FGE (formylglycine-generating enzyme)"/>
    <property type="match status" value="1"/>
</dbReference>
<dbReference type="InterPro" id="IPR025714">
    <property type="entry name" value="Methyltranfer_dom"/>
</dbReference>
<accession>A0A6S6SGB1</accession>
<dbReference type="InterPro" id="IPR051043">
    <property type="entry name" value="Sulfatase_Mod_Factor_Kinase"/>
</dbReference>
<evidence type="ECO:0000256" key="2">
    <source>
        <dbReference type="ARBA" id="ARBA00023004"/>
    </source>
</evidence>
<dbReference type="InterPro" id="IPR027625">
    <property type="entry name" value="OvoA_Cterm"/>
</dbReference>
<dbReference type="SUPFAM" id="SSF56436">
    <property type="entry name" value="C-type lectin-like"/>
    <property type="match status" value="1"/>
</dbReference>
<feature type="domain" description="Methyltransferase" evidence="6">
    <location>
        <begin position="498"/>
        <end position="637"/>
    </location>
</feature>
<evidence type="ECO:0000256" key="1">
    <source>
        <dbReference type="ARBA" id="ARBA00023002"/>
    </source>
</evidence>
<dbReference type="InterPro" id="IPR042095">
    <property type="entry name" value="SUMF_sf"/>
</dbReference>
<dbReference type="InterPro" id="IPR029063">
    <property type="entry name" value="SAM-dependent_MTases_sf"/>
</dbReference>
<dbReference type="EC" id="1.4.1.13" evidence="7"/>
<dbReference type="Gene3D" id="3.40.50.150">
    <property type="entry name" value="Vaccinia Virus protein VP39"/>
    <property type="match status" value="1"/>
</dbReference>
<dbReference type="EMBL" id="CACVAS010000020">
    <property type="protein sequence ID" value="CAA6801898.1"/>
    <property type="molecule type" value="Genomic_DNA"/>
</dbReference>
<dbReference type="SUPFAM" id="SSF53335">
    <property type="entry name" value="S-adenosyl-L-methionine-dependent methyltransferases"/>
    <property type="match status" value="1"/>
</dbReference>
<comment type="pathway">
    <text evidence="3">Amino-acid biosynthesis; ergothioneine biosynthesis.</text>
</comment>
<dbReference type="AlphaFoldDB" id="A0A6S6SGB1"/>
<gene>
    <name evidence="7" type="ORF">HELGO_WM2514</name>
</gene>
<feature type="domain" description="DinB-like" evidence="5">
    <location>
        <begin position="23"/>
        <end position="158"/>
    </location>
</feature>
<dbReference type="PANTHER" id="PTHR23150:SF26">
    <property type="entry name" value="GENERIC METHYLTRANSFERASE"/>
    <property type="match status" value="1"/>
</dbReference>
<evidence type="ECO:0000256" key="3">
    <source>
        <dbReference type="ARBA" id="ARBA00037882"/>
    </source>
</evidence>
<dbReference type="NCBIfam" id="TIGR04344">
    <property type="entry name" value="ovoA_Nterm"/>
    <property type="match status" value="1"/>
</dbReference>
<proteinExistence type="predicted"/>
<dbReference type="InterPro" id="IPR005532">
    <property type="entry name" value="SUMF_dom"/>
</dbReference>
<dbReference type="InterPro" id="IPR016187">
    <property type="entry name" value="CTDL_fold"/>
</dbReference>
<keyword evidence="1 7" id="KW-0560">Oxidoreductase</keyword>
<dbReference type="CDD" id="cd02440">
    <property type="entry name" value="AdoMet_MTases"/>
    <property type="match status" value="1"/>
</dbReference>
<reference evidence="7" key="1">
    <citation type="submission" date="2020-01" db="EMBL/GenBank/DDBJ databases">
        <authorList>
            <person name="Meier V. D."/>
            <person name="Meier V D."/>
        </authorList>
    </citation>
    <scope>NUCLEOTIDE SEQUENCE</scope>
    <source>
        <strain evidence="7">HLG_WM_MAG_01</strain>
    </source>
</reference>
<dbReference type="InterPro" id="IPR024775">
    <property type="entry name" value="DinB-like"/>
</dbReference>
<dbReference type="GO" id="GO:0120147">
    <property type="term" value="F:formylglycine-generating oxidase activity"/>
    <property type="evidence" value="ECO:0007669"/>
    <property type="project" value="TreeGrafter"/>
</dbReference>
<dbReference type="InterPro" id="IPR027577">
    <property type="entry name" value="OvoA_Nterm"/>
</dbReference>
<dbReference type="FunFam" id="3.90.1580.10:FF:000006">
    <property type="entry name" value="Generic methyltransferase, putative"/>
    <property type="match status" value="1"/>
</dbReference>
<protein>
    <submittedName>
        <fullName evidence="7">Glutamate synthase [NADPH] large chain (EC)</fullName>
        <ecNumber evidence="7">1.4.1.13</ecNumber>
    </submittedName>
</protein>
<dbReference type="GO" id="GO:0004355">
    <property type="term" value="F:glutamate synthase (NADPH) activity"/>
    <property type="evidence" value="ECO:0007669"/>
    <property type="project" value="UniProtKB-EC"/>
</dbReference>
<name>A0A6S6SGB1_9BACT</name>
<dbReference type="PANTHER" id="PTHR23150">
    <property type="entry name" value="SULFATASE MODIFYING FACTOR 1, 2"/>
    <property type="match status" value="1"/>
</dbReference>
<dbReference type="Pfam" id="PF03781">
    <property type="entry name" value="FGE-sulfatase"/>
    <property type="match status" value="1"/>
</dbReference>
<dbReference type="Pfam" id="PF12867">
    <property type="entry name" value="DinB_2"/>
    <property type="match status" value="1"/>
</dbReference>
<evidence type="ECO:0000259" key="4">
    <source>
        <dbReference type="Pfam" id="PF03781"/>
    </source>
</evidence>
<dbReference type="Pfam" id="PF13847">
    <property type="entry name" value="Methyltransf_31"/>
    <property type="match status" value="1"/>
</dbReference>
<evidence type="ECO:0000259" key="5">
    <source>
        <dbReference type="Pfam" id="PF12867"/>
    </source>
</evidence>
<evidence type="ECO:0000259" key="6">
    <source>
        <dbReference type="Pfam" id="PF13847"/>
    </source>
</evidence>